<feature type="binding site" evidence="8">
    <location>
        <begin position="174"/>
        <end position="175"/>
    </location>
    <ligand>
        <name>ATP</name>
        <dbReference type="ChEBI" id="CHEBI:30616"/>
    </ligand>
</feature>
<dbReference type="InterPro" id="IPR027417">
    <property type="entry name" value="P-loop_NTPase"/>
</dbReference>
<dbReference type="UniPathway" id="UPA00078">
    <property type="reaction ID" value="UER00161"/>
</dbReference>
<evidence type="ECO:0000256" key="5">
    <source>
        <dbReference type="ARBA" id="ARBA00022756"/>
    </source>
</evidence>
<keyword evidence="10" id="KW-1185">Reference proteome</keyword>
<comment type="pathway">
    <text evidence="8">Cofactor biosynthesis; biotin biosynthesis; biotin from 7,8-diaminononanoate: step 1/2.</text>
</comment>
<dbReference type="OrthoDB" id="9802097at2"/>
<dbReference type="EMBL" id="LNYL01000045">
    <property type="protein sequence ID" value="KTD25102.1"/>
    <property type="molecule type" value="Genomic_DNA"/>
</dbReference>
<keyword evidence="6 8" id="KW-0067">ATP-binding</keyword>
<keyword evidence="3 8" id="KW-0479">Metal-binding</keyword>
<dbReference type="PANTHER" id="PTHR43210">
    <property type="entry name" value="DETHIOBIOTIN SYNTHETASE"/>
    <property type="match status" value="1"/>
</dbReference>
<dbReference type="FunFam" id="3.40.50.300:FF:000292">
    <property type="entry name" value="ATP-dependent dethiobiotin synthetase BioD"/>
    <property type="match status" value="1"/>
</dbReference>
<comment type="catalytic activity">
    <reaction evidence="8">
        <text>(7R,8S)-7,8-diammoniononanoate + CO2 + ATP = (4R,5S)-dethiobiotin + ADP + phosphate + 3 H(+)</text>
        <dbReference type="Rhea" id="RHEA:15805"/>
        <dbReference type="ChEBI" id="CHEBI:15378"/>
        <dbReference type="ChEBI" id="CHEBI:16526"/>
        <dbReference type="ChEBI" id="CHEBI:30616"/>
        <dbReference type="ChEBI" id="CHEBI:43474"/>
        <dbReference type="ChEBI" id="CHEBI:149469"/>
        <dbReference type="ChEBI" id="CHEBI:149473"/>
        <dbReference type="ChEBI" id="CHEBI:456216"/>
        <dbReference type="EC" id="6.3.3.3"/>
    </reaction>
</comment>
<dbReference type="Proteomes" id="UP000054908">
    <property type="component" value="Unassembled WGS sequence"/>
</dbReference>
<keyword evidence="7 8" id="KW-0460">Magnesium</keyword>
<feature type="binding site" evidence="8">
    <location>
        <position position="41"/>
    </location>
    <ligand>
        <name>substrate</name>
    </ligand>
</feature>
<dbReference type="GO" id="GO:0005524">
    <property type="term" value="F:ATP binding"/>
    <property type="evidence" value="ECO:0007669"/>
    <property type="project" value="UniProtKB-UniRule"/>
</dbReference>
<feature type="binding site" evidence="8">
    <location>
        <position position="54"/>
    </location>
    <ligand>
        <name>Mg(2+)</name>
        <dbReference type="ChEBI" id="CHEBI:18420"/>
    </ligand>
</feature>
<dbReference type="STRING" id="466.Lmac_2080"/>
<comment type="subcellular location">
    <subcellularLocation>
        <location evidence="8">Cytoplasm</location>
    </subcellularLocation>
</comment>
<feature type="binding site" evidence="8">
    <location>
        <position position="54"/>
    </location>
    <ligand>
        <name>ATP</name>
        <dbReference type="ChEBI" id="CHEBI:30616"/>
    </ligand>
</feature>
<evidence type="ECO:0000256" key="3">
    <source>
        <dbReference type="ARBA" id="ARBA00022723"/>
    </source>
</evidence>
<evidence type="ECO:0000313" key="9">
    <source>
        <dbReference type="EMBL" id="KTD25102.1"/>
    </source>
</evidence>
<dbReference type="GO" id="GO:0042803">
    <property type="term" value="F:protein homodimerization activity"/>
    <property type="evidence" value="ECO:0007669"/>
    <property type="project" value="UniProtKB-ARBA"/>
</dbReference>
<organism evidence="9 10">
    <name type="scientific">Legionella maceachernii</name>
    <dbReference type="NCBI Taxonomy" id="466"/>
    <lineage>
        <taxon>Bacteria</taxon>
        <taxon>Pseudomonadati</taxon>
        <taxon>Pseudomonadota</taxon>
        <taxon>Gammaproteobacteria</taxon>
        <taxon>Legionellales</taxon>
        <taxon>Legionellaceae</taxon>
        <taxon>Legionella</taxon>
    </lineage>
</organism>
<accession>A0A0W0VYW3</accession>
<dbReference type="GO" id="GO:0000287">
    <property type="term" value="F:magnesium ion binding"/>
    <property type="evidence" value="ECO:0007669"/>
    <property type="project" value="UniProtKB-UniRule"/>
</dbReference>
<dbReference type="InterPro" id="IPR004472">
    <property type="entry name" value="DTB_synth_BioD"/>
</dbReference>
<dbReference type="GO" id="GO:0009102">
    <property type="term" value="P:biotin biosynthetic process"/>
    <property type="evidence" value="ECO:0007669"/>
    <property type="project" value="UniProtKB-UniRule"/>
</dbReference>
<evidence type="ECO:0000313" key="10">
    <source>
        <dbReference type="Proteomes" id="UP000054908"/>
    </source>
</evidence>
<dbReference type="HAMAP" id="MF_00336">
    <property type="entry name" value="BioD"/>
    <property type="match status" value="1"/>
</dbReference>
<evidence type="ECO:0000256" key="6">
    <source>
        <dbReference type="ARBA" id="ARBA00022840"/>
    </source>
</evidence>
<dbReference type="NCBIfam" id="TIGR00347">
    <property type="entry name" value="bioD"/>
    <property type="match status" value="1"/>
</dbReference>
<dbReference type="PIRSF" id="PIRSF006755">
    <property type="entry name" value="DTB_synth"/>
    <property type="match status" value="1"/>
</dbReference>
<sequence>MKIFFITGTDTDSGKTYVTCQLLNFLNQRQQSALALKPVASGCDEINGQLLSADVLALQKYNCNSSLEINGWKFAPPISPHIAAKKVNLHLSIQKIADFCFDERFSHFDYLFIEGAGGLMAPLNDEETWLDFLKWTQIPAILVVGMQLGCLNHALLTDTVLKHNRISCAGWIANCLDKAMLAKDENIKTLSLKMHMPQLATISYEGSLTDEHILQKFQ</sequence>
<feature type="binding site" evidence="8">
    <location>
        <position position="205"/>
    </location>
    <ligand>
        <name>ATP</name>
        <dbReference type="ChEBI" id="CHEBI:30616"/>
    </ligand>
</feature>
<evidence type="ECO:0000256" key="8">
    <source>
        <dbReference type="HAMAP-Rule" id="MF_00336"/>
    </source>
</evidence>
<feature type="binding site" evidence="8">
    <location>
        <position position="114"/>
    </location>
    <ligand>
        <name>Mg(2+)</name>
        <dbReference type="ChEBI" id="CHEBI:18420"/>
    </ligand>
</feature>
<evidence type="ECO:0000256" key="2">
    <source>
        <dbReference type="ARBA" id="ARBA00022598"/>
    </source>
</evidence>
<proteinExistence type="inferred from homology"/>
<dbReference type="Gene3D" id="3.40.50.300">
    <property type="entry name" value="P-loop containing nucleotide triphosphate hydrolases"/>
    <property type="match status" value="1"/>
</dbReference>
<keyword evidence="2 8" id="KW-0436">Ligase</keyword>
<dbReference type="Pfam" id="PF13500">
    <property type="entry name" value="AAA_26"/>
    <property type="match status" value="1"/>
</dbReference>
<dbReference type="RefSeq" id="WP_058452831.1">
    <property type="nucleotide sequence ID" value="NZ_CAAAIB010000020.1"/>
</dbReference>
<dbReference type="GO" id="GO:0005829">
    <property type="term" value="C:cytosol"/>
    <property type="evidence" value="ECO:0007669"/>
    <property type="project" value="TreeGrafter"/>
</dbReference>
<feature type="binding site" evidence="8">
    <location>
        <begin position="12"/>
        <end position="17"/>
    </location>
    <ligand>
        <name>ATP</name>
        <dbReference type="ChEBI" id="CHEBI:30616"/>
    </ligand>
</feature>
<comment type="caution">
    <text evidence="8">Lacks conserved residue(s) required for the propagation of feature annotation.</text>
</comment>
<evidence type="ECO:0000256" key="4">
    <source>
        <dbReference type="ARBA" id="ARBA00022741"/>
    </source>
</evidence>
<comment type="caution">
    <text evidence="9">The sequence shown here is derived from an EMBL/GenBank/DDBJ whole genome shotgun (WGS) entry which is preliminary data.</text>
</comment>
<feature type="binding site" evidence="8">
    <location>
        <begin position="114"/>
        <end position="117"/>
    </location>
    <ligand>
        <name>ATP</name>
        <dbReference type="ChEBI" id="CHEBI:30616"/>
    </ligand>
</feature>
<feature type="binding site" evidence="8">
    <location>
        <position position="16"/>
    </location>
    <ligand>
        <name>Mg(2+)</name>
        <dbReference type="ChEBI" id="CHEBI:18420"/>
    </ligand>
</feature>
<dbReference type="EC" id="6.3.3.3" evidence="8"/>
<keyword evidence="1 8" id="KW-0963">Cytoplasm</keyword>
<dbReference type="SUPFAM" id="SSF52540">
    <property type="entry name" value="P-loop containing nucleoside triphosphate hydrolases"/>
    <property type="match status" value="1"/>
</dbReference>
<comment type="subunit">
    <text evidence="8">Homodimer.</text>
</comment>
<keyword evidence="5 8" id="KW-0093">Biotin biosynthesis</keyword>
<gene>
    <name evidence="8 9" type="primary">bioD</name>
    <name evidence="9" type="ORF">Lmac_2080</name>
</gene>
<dbReference type="PANTHER" id="PTHR43210:SF5">
    <property type="entry name" value="DETHIOBIOTIN SYNTHETASE"/>
    <property type="match status" value="1"/>
</dbReference>
<feature type="active site" evidence="8">
    <location>
        <position position="37"/>
    </location>
</feature>
<keyword evidence="4 8" id="KW-0547">Nucleotide-binding</keyword>
<name>A0A0W0VYW3_9GAMM</name>
<comment type="function">
    <text evidence="8">Catalyzes a mechanistically unusual reaction, the ATP-dependent insertion of CO2 between the N7 and N8 nitrogen atoms of 7,8-diaminopelargonic acid (DAPA, also called 7,8-diammoniononanoate) to form a ureido ring.</text>
</comment>
<comment type="cofactor">
    <cofactor evidence="8">
        <name>Mg(2+)</name>
        <dbReference type="ChEBI" id="CHEBI:18420"/>
    </cofactor>
</comment>
<protein>
    <recommendedName>
        <fullName evidence="8">ATP-dependent dethiobiotin synthetase BioD</fullName>
        <ecNumber evidence="8">6.3.3.3</ecNumber>
    </recommendedName>
    <alternativeName>
        <fullName evidence="8">DTB synthetase</fullName>
        <shortName evidence="8">DTBS</shortName>
    </alternativeName>
    <alternativeName>
        <fullName evidence="8">Dethiobiotin synthase</fullName>
    </alternativeName>
</protein>
<dbReference type="PATRIC" id="fig|466.6.peg.2206"/>
<evidence type="ECO:0000256" key="7">
    <source>
        <dbReference type="ARBA" id="ARBA00022842"/>
    </source>
</evidence>
<dbReference type="GO" id="GO:0004141">
    <property type="term" value="F:dethiobiotin synthase activity"/>
    <property type="evidence" value="ECO:0007669"/>
    <property type="project" value="UniProtKB-UniRule"/>
</dbReference>
<comment type="similarity">
    <text evidence="8">Belongs to the dethiobiotin synthetase family.</text>
</comment>
<dbReference type="CDD" id="cd03109">
    <property type="entry name" value="DTBS"/>
    <property type="match status" value="1"/>
</dbReference>
<dbReference type="AlphaFoldDB" id="A0A0W0VYW3"/>
<evidence type="ECO:0000256" key="1">
    <source>
        <dbReference type="ARBA" id="ARBA00022490"/>
    </source>
</evidence>
<reference evidence="9 10" key="1">
    <citation type="submission" date="2015-11" db="EMBL/GenBank/DDBJ databases">
        <title>Genomic analysis of 38 Legionella species identifies large and diverse effector repertoires.</title>
        <authorList>
            <person name="Burstein D."/>
            <person name="Amaro F."/>
            <person name="Zusman T."/>
            <person name="Lifshitz Z."/>
            <person name="Cohen O."/>
            <person name="Gilbert J.A."/>
            <person name="Pupko T."/>
            <person name="Shuman H.A."/>
            <person name="Segal G."/>
        </authorList>
    </citation>
    <scope>NUCLEOTIDE SEQUENCE [LARGE SCALE GENOMIC DNA]</scope>
    <source>
        <strain evidence="9 10">PX-1-G2-E2</strain>
    </source>
</reference>